<feature type="transmembrane region" description="Helical" evidence="8">
    <location>
        <begin position="170"/>
        <end position="189"/>
    </location>
</feature>
<keyword evidence="7 8" id="KW-0472">Membrane</keyword>
<feature type="transmembrane region" description="Helical" evidence="8">
    <location>
        <begin position="58"/>
        <end position="76"/>
    </location>
</feature>
<dbReference type="GO" id="GO:0016020">
    <property type="term" value="C:membrane"/>
    <property type="evidence" value="ECO:0007669"/>
    <property type="project" value="InterPro"/>
</dbReference>
<evidence type="ECO:0000256" key="2">
    <source>
        <dbReference type="ARBA" id="ARBA00022654"/>
    </source>
</evidence>
<keyword evidence="6 8" id="KW-1133">Transmembrane helix</keyword>
<dbReference type="RefSeq" id="WP_117555503.1">
    <property type="nucleotide sequence ID" value="NZ_QSOV01000001.1"/>
</dbReference>
<dbReference type="SMART" id="SM00793">
    <property type="entry name" value="AgrB"/>
    <property type="match status" value="1"/>
</dbReference>
<evidence type="ECO:0000256" key="5">
    <source>
        <dbReference type="ARBA" id="ARBA00022801"/>
    </source>
</evidence>
<dbReference type="AlphaFoldDB" id="A0A3E4GTZ7"/>
<feature type="transmembrane region" description="Helical" evidence="8">
    <location>
        <begin position="148"/>
        <end position="164"/>
    </location>
</feature>
<evidence type="ECO:0000313" key="10">
    <source>
        <dbReference type="Proteomes" id="UP000260655"/>
    </source>
</evidence>
<dbReference type="GO" id="GO:0008233">
    <property type="term" value="F:peptidase activity"/>
    <property type="evidence" value="ECO:0007669"/>
    <property type="project" value="UniProtKB-KW"/>
</dbReference>
<dbReference type="Pfam" id="PF04647">
    <property type="entry name" value="AgrB"/>
    <property type="match status" value="1"/>
</dbReference>
<keyword evidence="5" id="KW-0378">Hydrolase</keyword>
<keyword evidence="4 8" id="KW-0812">Transmembrane</keyword>
<evidence type="ECO:0000256" key="7">
    <source>
        <dbReference type="ARBA" id="ARBA00023136"/>
    </source>
</evidence>
<dbReference type="Proteomes" id="UP000260655">
    <property type="component" value="Unassembled WGS sequence"/>
</dbReference>
<evidence type="ECO:0000256" key="6">
    <source>
        <dbReference type="ARBA" id="ARBA00022989"/>
    </source>
</evidence>
<gene>
    <name evidence="9" type="ORF">DXD67_00370</name>
</gene>
<feature type="transmembrane region" description="Helical" evidence="8">
    <location>
        <begin position="33"/>
        <end position="52"/>
    </location>
</feature>
<evidence type="ECO:0000256" key="4">
    <source>
        <dbReference type="ARBA" id="ARBA00022692"/>
    </source>
</evidence>
<evidence type="ECO:0000256" key="1">
    <source>
        <dbReference type="ARBA" id="ARBA00022475"/>
    </source>
</evidence>
<dbReference type="GO" id="GO:0006508">
    <property type="term" value="P:proteolysis"/>
    <property type="evidence" value="ECO:0007669"/>
    <property type="project" value="UniProtKB-KW"/>
</dbReference>
<dbReference type="EMBL" id="QSOV01000001">
    <property type="protein sequence ID" value="RGJ26270.1"/>
    <property type="molecule type" value="Genomic_DNA"/>
</dbReference>
<evidence type="ECO:0000256" key="8">
    <source>
        <dbReference type="SAM" id="Phobius"/>
    </source>
</evidence>
<sequence length="201" mass="22745">MIAEMGKKVAVSFLKNNVITKEEVDVYQYGAELVISQTFATVAILGMGIALGKFQETVIYYLAYTFLRVYAGGFHASCYRNCNLIYLLSYFFINIIISCFEKETLALFLLIGVFVSDIVIIVLAPVADIHKKLELEEIKKYKYIVRRILLLINCLIVSIYLFVPELQDEMLYAMSAICEIAILLIIGSIKNCCYLKDKGGL</sequence>
<evidence type="ECO:0000256" key="3">
    <source>
        <dbReference type="ARBA" id="ARBA00022670"/>
    </source>
</evidence>
<feature type="transmembrane region" description="Helical" evidence="8">
    <location>
        <begin position="83"/>
        <end position="100"/>
    </location>
</feature>
<comment type="caution">
    <text evidence="9">The sequence shown here is derived from an EMBL/GenBank/DDBJ whole genome shotgun (WGS) entry which is preliminary data.</text>
</comment>
<proteinExistence type="predicted"/>
<evidence type="ECO:0000313" key="9">
    <source>
        <dbReference type="EMBL" id="RGJ26270.1"/>
    </source>
</evidence>
<reference evidence="9 10" key="1">
    <citation type="submission" date="2018-08" db="EMBL/GenBank/DDBJ databases">
        <title>A genome reference for cultivated species of the human gut microbiota.</title>
        <authorList>
            <person name="Zou Y."/>
            <person name="Xue W."/>
            <person name="Luo G."/>
        </authorList>
    </citation>
    <scope>NUCLEOTIDE SEQUENCE [LARGE SCALE GENOMIC DNA]</scope>
    <source>
        <strain evidence="9 10">TM07-19</strain>
    </source>
</reference>
<dbReference type="GO" id="GO:0009372">
    <property type="term" value="P:quorum sensing"/>
    <property type="evidence" value="ECO:0007669"/>
    <property type="project" value="UniProtKB-KW"/>
</dbReference>
<keyword evidence="2" id="KW-0673">Quorum sensing</keyword>
<name>A0A3E4GTZ7_9FIRM</name>
<keyword evidence="3" id="KW-0645">Protease</keyword>
<keyword evidence="1" id="KW-1003">Cell membrane</keyword>
<protein>
    <recommendedName>
        <fullName evidence="11">Accessory gene regulator protein</fullName>
    </recommendedName>
</protein>
<organism evidence="9 10">
    <name type="scientific">Coprococcus comes</name>
    <dbReference type="NCBI Taxonomy" id="410072"/>
    <lineage>
        <taxon>Bacteria</taxon>
        <taxon>Bacillati</taxon>
        <taxon>Bacillota</taxon>
        <taxon>Clostridia</taxon>
        <taxon>Lachnospirales</taxon>
        <taxon>Lachnospiraceae</taxon>
        <taxon>Coprococcus</taxon>
    </lineage>
</organism>
<evidence type="ECO:0008006" key="11">
    <source>
        <dbReference type="Google" id="ProtNLM"/>
    </source>
</evidence>
<feature type="transmembrane region" description="Helical" evidence="8">
    <location>
        <begin position="106"/>
        <end position="127"/>
    </location>
</feature>
<dbReference type="InterPro" id="IPR006741">
    <property type="entry name" value="AgrB"/>
</dbReference>
<accession>A0A3E4GTZ7</accession>